<gene>
    <name evidence="2" type="ORF">MBM_08351</name>
</gene>
<evidence type="ECO:0000313" key="3">
    <source>
        <dbReference type="Proteomes" id="UP000006753"/>
    </source>
</evidence>
<dbReference type="OrthoDB" id="5201530at2759"/>
<dbReference type="InParanoid" id="K1WYG0"/>
<evidence type="ECO:0008006" key="4">
    <source>
        <dbReference type="Google" id="ProtNLM"/>
    </source>
</evidence>
<protein>
    <recommendedName>
        <fullName evidence="4">Secreted protein</fullName>
    </recommendedName>
</protein>
<evidence type="ECO:0000256" key="1">
    <source>
        <dbReference type="SAM" id="SignalP"/>
    </source>
</evidence>
<accession>K1WYG0</accession>
<feature type="signal peptide" evidence="1">
    <location>
        <begin position="1"/>
        <end position="25"/>
    </location>
</feature>
<dbReference type="HOGENOM" id="CLU_1855695_0_0_1"/>
<sequence length="138" mass="14022">MRPSSSSSITTPLALLLAAAGSILAQDLSRPIVITQEAEVNQRTRVGRLAYGASNLDFGYAAGVGINFGRGTVGGGFNAGVPGAGEDGAMRGQWTVSADNITFGLEAAFGGVAVEVAARVDPGTGKLTVWVNGEEVRL</sequence>
<keyword evidence="1" id="KW-0732">Signal</keyword>
<name>K1WYG0_MARBU</name>
<dbReference type="Proteomes" id="UP000006753">
    <property type="component" value="Unassembled WGS sequence"/>
</dbReference>
<organism evidence="2 3">
    <name type="scientific">Marssonina brunnea f. sp. multigermtubi (strain MB_m1)</name>
    <name type="common">Marssonina leaf spot fungus</name>
    <dbReference type="NCBI Taxonomy" id="1072389"/>
    <lineage>
        <taxon>Eukaryota</taxon>
        <taxon>Fungi</taxon>
        <taxon>Dikarya</taxon>
        <taxon>Ascomycota</taxon>
        <taxon>Pezizomycotina</taxon>
        <taxon>Leotiomycetes</taxon>
        <taxon>Helotiales</taxon>
        <taxon>Drepanopezizaceae</taxon>
        <taxon>Drepanopeziza</taxon>
    </lineage>
</organism>
<reference evidence="2 3" key="1">
    <citation type="journal article" date="2012" name="BMC Genomics">
        <title>Sequencing the genome of Marssonina brunnea reveals fungus-poplar co-evolution.</title>
        <authorList>
            <person name="Zhu S."/>
            <person name="Cao Y.-Z."/>
            <person name="Jiang C."/>
            <person name="Tan B.-Y."/>
            <person name="Wang Z."/>
            <person name="Feng S."/>
            <person name="Zhang L."/>
            <person name="Su X.-H."/>
            <person name="Brejova B."/>
            <person name="Vinar T."/>
            <person name="Xu M."/>
            <person name="Wang M.-X."/>
            <person name="Zhang S.-G."/>
            <person name="Huang M.-R."/>
            <person name="Wu R."/>
            <person name="Zhou Y."/>
        </authorList>
    </citation>
    <scope>NUCLEOTIDE SEQUENCE [LARGE SCALE GENOMIC DNA]</scope>
    <source>
        <strain evidence="2 3">MB_m1</strain>
    </source>
</reference>
<feature type="chain" id="PRO_5003853165" description="Secreted protein" evidence="1">
    <location>
        <begin position="26"/>
        <end position="138"/>
    </location>
</feature>
<proteinExistence type="predicted"/>
<dbReference type="EMBL" id="JH921449">
    <property type="protein sequence ID" value="EKD13633.1"/>
    <property type="molecule type" value="Genomic_DNA"/>
</dbReference>
<dbReference type="GeneID" id="18764286"/>
<dbReference type="RefSeq" id="XP_007296240.1">
    <property type="nucleotide sequence ID" value="XM_007296178.1"/>
</dbReference>
<evidence type="ECO:0000313" key="2">
    <source>
        <dbReference type="EMBL" id="EKD13633.1"/>
    </source>
</evidence>
<dbReference type="AlphaFoldDB" id="K1WYG0"/>
<dbReference type="KEGG" id="mbe:MBM_08351"/>
<keyword evidence="3" id="KW-1185">Reference proteome</keyword>